<name>A0A382YKS2_9ZZZZ</name>
<sequence length="171" mass="19759">DADEVFKIWRGFGSAMAYAELLKTHRNSIKETLIWDIEQGLALSEKQIRWAETKRMEIFQRMHAFMKTHNFLICPVSQVPPFDVKTRYITEIDGQAMETYIDWMKSCYYVSITGPPAISVPCGFTEEGLPVGIQIIGRYRDEFGVLQLAHAFEQATSYWKVRPSVTEPTNR</sequence>
<dbReference type="EMBL" id="UINC01176473">
    <property type="protein sequence ID" value="SVD83611.1"/>
    <property type="molecule type" value="Genomic_DNA"/>
</dbReference>
<evidence type="ECO:0000313" key="2">
    <source>
        <dbReference type="EMBL" id="SVD83611.1"/>
    </source>
</evidence>
<dbReference type="InterPro" id="IPR023631">
    <property type="entry name" value="Amidase_dom"/>
</dbReference>
<dbReference type="AlphaFoldDB" id="A0A382YKS2"/>
<dbReference type="SUPFAM" id="SSF75304">
    <property type="entry name" value="Amidase signature (AS) enzymes"/>
    <property type="match status" value="1"/>
</dbReference>
<evidence type="ECO:0000259" key="1">
    <source>
        <dbReference type="Pfam" id="PF01425"/>
    </source>
</evidence>
<dbReference type="InterPro" id="IPR000120">
    <property type="entry name" value="Amidase"/>
</dbReference>
<accession>A0A382YKS2</accession>
<protein>
    <recommendedName>
        <fullName evidence="1">Amidase domain-containing protein</fullName>
    </recommendedName>
</protein>
<dbReference type="PANTHER" id="PTHR11895:SF76">
    <property type="entry name" value="INDOLEACETAMIDE HYDROLASE"/>
    <property type="match status" value="1"/>
</dbReference>
<organism evidence="2">
    <name type="scientific">marine metagenome</name>
    <dbReference type="NCBI Taxonomy" id="408172"/>
    <lineage>
        <taxon>unclassified sequences</taxon>
        <taxon>metagenomes</taxon>
        <taxon>ecological metagenomes</taxon>
    </lineage>
</organism>
<feature type="domain" description="Amidase" evidence="1">
    <location>
        <begin position="38"/>
        <end position="146"/>
    </location>
</feature>
<dbReference type="Gene3D" id="3.90.1300.10">
    <property type="entry name" value="Amidase signature (AS) domain"/>
    <property type="match status" value="1"/>
</dbReference>
<dbReference type="PANTHER" id="PTHR11895">
    <property type="entry name" value="TRANSAMIDASE"/>
    <property type="match status" value="1"/>
</dbReference>
<feature type="non-terminal residue" evidence="2">
    <location>
        <position position="1"/>
    </location>
</feature>
<reference evidence="2" key="1">
    <citation type="submission" date="2018-05" db="EMBL/GenBank/DDBJ databases">
        <authorList>
            <person name="Lanie J.A."/>
            <person name="Ng W.-L."/>
            <person name="Kazmierczak K.M."/>
            <person name="Andrzejewski T.M."/>
            <person name="Davidsen T.M."/>
            <person name="Wayne K.J."/>
            <person name="Tettelin H."/>
            <person name="Glass J.I."/>
            <person name="Rusch D."/>
            <person name="Podicherti R."/>
            <person name="Tsui H.-C.T."/>
            <person name="Winkler M.E."/>
        </authorList>
    </citation>
    <scope>NUCLEOTIDE SEQUENCE</scope>
</reference>
<dbReference type="GO" id="GO:0003824">
    <property type="term" value="F:catalytic activity"/>
    <property type="evidence" value="ECO:0007669"/>
    <property type="project" value="InterPro"/>
</dbReference>
<dbReference type="Pfam" id="PF01425">
    <property type="entry name" value="Amidase"/>
    <property type="match status" value="1"/>
</dbReference>
<proteinExistence type="predicted"/>
<dbReference type="InterPro" id="IPR036928">
    <property type="entry name" value="AS_sf"/>
</dbReference>
<gene>
    <name evidence="2" type="ORF">METZ01_LOCUS436465</name>
</gene>